<reference evidence="1" key="1">
    <citation type="journal article" date="2020" name="Nature">
        <title>Giant virus diversity and host interactions through global metagenomics.</title>
        <authorList>
            <person name="Schulz F."/>
            <person name="Roux S."/>
            <person name="Paez-Espino D."/>
            <person name="Jungbluth S."/>
            <person name="Walsh D.A."/>
            <person name="Denef V.J."/>
            <person name="McMahon K.D."/>
            <person name="Konstantinidis K.T."/>
            <person name="Eloe-Fadrosh E.A."/>
            <person name="Kyrpides N.C."/>
            <person name="Woyke T."/>
        </authorList>
    </citation>
    <scope>NUCLEOTIDE SEQUENCE</scope>
    <source>
        <strain evidence="1">GVMAG-M-3300018428-35</strain>
    </source>
</reference>
<protein>
    <submittedName>
        <fullName evidence="1">Uncharacterized protein</fullName>
    </submittedName>
</protein>
<dbReference type="AlphaFoldDB" id="A0A6C0BUP9"/>
<proteinExistence type="predicted"/>
<name>A0A6C0BUP9_9ZZZZ</name>
<accession>A0A6C0BUP9</accession>
<evidence type="ECO:0000313" key="1">
    <source>
        <dbReference type="EMBL" id="QHS95299.1"/>
    </source>
</evidence>
<dbReference type="EMBL" id="MN739247">
    <property type="protein sequence ID" value="QHS95299.1"/>
    <property type="molecule type" value="Genomic_DNA"/>
</dbReference>
<sequence>MSKYNIYIICKNDEIFQEKQKEINSKYKSKICHIQWIPAEYLKLTPCNKKILNDLNTRYNTQPNKVLAKLGIIGAHRKSLLSIYNNKTNNNIILEEDSNFSSKLPSPPKVSCYMGGWIIPPQITKAGKIIPNVKPVNGLNNIDYDKFKVLMAHSLFIKTHEEAMDLLQSTFTDKIKNYDVHLIDIKFFNNYYYPPIFVQGKHVSEIDKITNKNDQWTYFYGLVRQERFIGKKDSIKVVRNNKRTVKRSKKRGKRRN</sequence>
<organism evidence="1">
    <name type="scientific">viral metagenome</name>
    <dbReference type="NCBI Taxonomy" id="1070528"/>
    <lineage>
        <taxon>unclassified sequences</taxon>
        <taxon>metagenomes</taxon>
        <taxon>organismal metagenomes</taxon>
    </lineage>
</organism>